<sequence>MLQLLALSLRATSISCTQAKNNNHLLGF</sequence>
<reference evidence="1" key="1">
    <citation type="submission" date="2014-09" db="EMBL/GenBank/DDBJ databases">
        <authorList>
            <person name="Magalhaes I.L.F."/>
            <person name="Oliveira U."/>
            <person name="Santos F.R."/>
            <person name="Vidigal T.H.D.A."/>
            <person name="Brescovit A.D."/>
            <person name="Santos A.J."/>
        </authorList>
    </citation>
    <scope>NUCLEOTIDE SEQUENCE</scope>
    <source>
        <tissue evidence="1">Shoot tissue taken approximately 20 cm above the soil surface</tissue>
    </source>
</reference>
<evidence type="ECO:0000313" key="1">
    <source>
        <dbReference type="EMBL" id="JAD50027.1"/>
    </source>
</evidence>
<proteinExistence type="predicted"/>
<reference evidence="1" key="2">
    <citation type="journal article" date="2015" name="Data Brief">
        <title>Shoot transcriptome of the giant reed, Arundo donax.</title>
        <authorList>
            <person name="Barrero R.A."/>
            <person name="Guerrero F.D."/>
            <person name="Moolhuijzen P."/>
            <person name="Goolsby J.A."/>
            <person name="Tidwell J."/>
            <person name="Bellgard S.E."/>
            <person name="Bellgard M.I."/>
        </authorList>
    </citation>
    <scope>NUCLEOTIDE SEQUENCE</scope>
    <source>
        <tissue evidence="1">Shoot tissue taken approximately 20 cm above the soil surface</tissue>
    </source>
</reference>
<dbReference type="EMBL" id="GBRH01247868">
    <property type="protein sequence ID" value="JAD50027.1"/>
    <property type="molecule type" value="Transcribed_RNA"/>
</dbReference>
<dbReference type="AlphaFoldDB" id="A0A0A9ASG6"/>
<accession>A0A0A9ASG6</accession>
<protein>
    <submittedName>
        <fullName evidence="1">Uncharacterized protein</fullName>
    </submittedName>
</protein>
<organism evidence="1">
    <name type="scientific">Arundo donax</name>
    <name type="common">Giant reed</name>
    <name type="synonym">Donax arundinaceus</name>
    <dbReference type="NCBI Taxonomy" id="35708"/>
    <lineage>
        <taxon>Eukaryota</taxon>
        <taxon>Viridiplantae</taxon>
        <taxon>Streptophyta</taxon>
        <taxon>Embryophyta</taxon>
        <taxon>Tracheophyta</taxon>
        <taxon>Spermatophyta</taxon>
        <taxon>Magnoliopsida</taxon>
        <taxon>Liliopsida</taxon>
        <taxon>Poales</taxon>
        <taxon>Poaceae</taxon>
        <taxon>PACMAD clade</taxon>
        <taxon>Arundinoideae</taxon>
        <taxon>Arundineae</taxon>
        <taxon>Arundo</taxon>
    </lineage>
</organism>
<name>A0A0A9ASG6_ARUDO</name>